<organism evidence="1 2">
    <name type="scientific">Haemaphysalis longicornis</name>
    <name type="common">Bush tick</name>
    <dbReference type="NCBI Taxonomy" id="44386"/>
    <lineage>
        <taxon>Eukaryota</taxon>
        <taxon>Metazoa</taxon>
        <taxon>Ecdysozoa</taxon>
        <taxon>Arthropoda</taxon>
        <taxon>Chelicerata</taxon>
        <taxon>Arachnida</taxon>
        <taxon>Acari</taxon>
        <taxon>Parasitiformes</taxon>
        <taxon>Ixodida</taxon>
        <taxon>Ixodoidea</taxon>
        <taxon>Ixodidae</taxon>
        <taxon>Haemaphysalinae</taxon>
        <taxon>Haemaphysalis</taxon>
    </lineage>
</organism>
<proteinExistence type="predicted"/>
<evidence type="ECO:0000313" key="1">
    <source>
        <dbReference type="EMBL" id="KAH9370902.1"/>
    </source>
</evidence>
<name>A0A9J6FXQ0_HAELO</name>
<comment type="caution">
    <text evidence="1">The sequence shown here is derived from an EMBL/GenBank/DDBJ whole genome shotgun (WGS) entry which is preliminary data.</text>
</comment>
<keyword evidence="2" id="KW-1185">Reference proteome</keyword>
<dbReference type="AlphaFoldDB" id="A0A9J6FXQ0"/>
<protein>
    <submittedName>
        <fullName evidence="1">Uncharacterized protein</fullName>
    </submittedName>
</protein>
<sequence>MVSPAWQGVTRDTIRNSFHRAGLCREGAEVARSVQGDSDISTLWEELADTPNALPEKVAFADFLTVDDDVAVTARPLYSE</sequence>
<dbReference type="VEuPathDB" id="VectorBase:HLOH_044027"/>
<gene>
    <name evidence="1" type="ORF">HPB48_019733</name>
</gene>
<dbReference type="Proteomes" id="UP000821853">
    <property type="component" value="Chromosome 3"/>
</dbReference>
<dbReference type="EMBL" id="JABSTR010000005">
    <property type="protein sequence ID" value="KAH9370902.1"/>
    <property type="molecule type" value="Genomic_DNA"/>
</dbReference>
<reference evidence="1 2" key="1">
    <citation type="journal article" date="2020" name="Cell">
        <title>Large-Scale Comparative Analyses of Tick Genomes Elucidate Their Genetic Diversity and Vector Capacities.</title>
        <authorList>
            <consortium name="Tick Genome and Microbiome Consortium (TIGMIC)"/>
            <person name="Jia N."/>
            <person name="Wang J."/>
            <person name="Shi W."/>
            <person name="Du L."/>
            <person name="Sun Y."/>
            <person name="Zhan W."/>
            <person name="Jiang J.F."/>
            <person name="Wang Q."/>
            <person name="Zhang B."/>
            <person name="Ji P."/>
            <person name="Bell-Sakyi L."/>
            <person name="Cui X.M."/>
            <person name="Yuan T.T."/>
            <person name="Jiang B.G."/>
            <person name="Yang W.F."/>
            <person name="Lam T.T."/>
            <person name="Chang Q.C."/>
            <person name="Ding S.J."/>
            <person name="Wang X.J."/>
            <person name="Zhu J.G."/>
            <person name="Ruan X.D."/>
            <person name="Zhao L."/>
            <person name="Wei J.T."/>
            <person name="Ye R.Z."/>
            <person name="Que T.C."/>
            <person name="Du C.H."/>
            <person name="Zhou Y.H."/>
            <person name="Cheng J.X."/>
            <person name="Dai P.F."/>
            <person name="Guo W.B."/>
            <person name="Han X.H."/>
            <person name="Huang E.J."/>
            <person name="Li L.F."/>
            <person name="Wei W."/>
            <person name="Gao Y.C."/>
            <person name="Liu J.Z."/>
            <person name="Shao H.Z."/>
            <person name="Wang X."/>
            <person name="Wang C.C."/>
            <person name="Yang T.C."/>
            <person name="Huo Q.B."/>
            <person name="Li W."/>
            <person name="Chen H.Y."/>
            <person name="Chen S.E."/>
            <person name="Zhou L.G."/>
            <person name="Ni X.B."/>
            <person name="Tian J.H."/>
            <person name="Sheng Y."/>
            <person name="Liu T."/>
            <person name="Pan Y.S."/>
            <person name="Xia L.Y."/>
            <person name="Li J."/>
            <person name="Zhao F."/>
            <person name="Cao W.C."/>
        </authorList>
    </citation>
    <scope>NUCLEOTIDE SEQUENCE [LARGE SCALE GENOMIC DNA]</scope>
    <source>
        <strain evidence="1">HaeL-2018</strain>
    </source>
</reference>
<accession>A0A9J6FXQ0</accession>
<evidence type="ECO:0000313" key="2">
    <source>
        <dbReference type="Proteomes" id="UP000821853"/>
    </source>
</evidence>